<reference evidence="1 2" key="2">
    <citation type="journal article" date="2008" name="Int. J. Syst. Evol. Microbiol.">
        <title>Methanocella paludicola gen. nov., sp. nov., a methane-producing archaeon, the first isolate of the lineage 'Rice Cluster I', and proposal of the new archaeal order Methanocellales ord. nov.</title>
        <authorList>
            <person name="Sakai S."/>
            <person name="Imachi H."/>
            <person name="Hanada S."/>
            <person name="Ohashi A."/>
            <person name="Harada H."/>
            <person name="Kamagata Y."/>
        </authorList>
    </citation>
    <scope>NUCLEOTIDE SEQUENCE [LARGE SCALE GENOMIC DNA]</scope>
    <source>
        <strain evidence="2">DSM 17711 / JCM 13418 / NBRC 101707 / SANAE</strain>
    </source>
</reference>
<dbReference type="AlphaFoldDB" id="D1YVQ7"/>
<evidence type="ECO:0000313" key="1">
    <source>
        <dbReference type="EMBL" id="BAI60529.1"/>
    </source>
</evidence>
<dbReference type="Proteomes" id="UP000001882">
    <property type="component" value="Chromosome"/>
</dbReference>
<keyword evidence="2" id="KW-1185">Reference proteome</keyword>
<dbReference type="OrthoDB" id="145133at2157"/>
<reference evidence="1 2" key="1">
    <citation type="journal article" date="2007" name="Appl. Environ. Microbiol.">
        <title>Isolation of key methanogens for global methane emission from rice paddy fields: a novel isolate affiliated with the clone cluster rice cluster I.</title>
        <authorList>
            <person name="Sakai S."/>
            <person name="Imachi H."/>
            <person name="Sekiguchi Y."/>
            <person name="Ohashi A."/>
            <person name="Harada H."/>
            <person name="Kamagata Y."/>
        </authorList>
    </citation>
    <scope>NUCLEOTIDE SEQUENCE [LARGE SCALE GENOMIC DNA]</scope>
    <source>
        <strain evidence="2">DSM 17711 / JCM 13418 / NBRC 101707 / SANAE</strain>
    </source>
</reference>
<evidence type="ECO:0008006" key="3">
    <source>
        <dbReference type="Google" id="ProtNLM"/>
    </source>
</evidence>
<organism evidence="1 2">
    <name type="scientific">Methanocella paludicola (strain DSM 17711 / JCM 13418 / NBRC 101707 / SANAE)</name>
    <dbReference type="NCBI Taxonomy" id="304371"/>
    <lineage>
        <taxon>Archaea</taxon>
        <taxon>Methanobacteriati</taxon>
        <taxon>Methanobacteriota</taxon>
        <taxon>Stenosarchaea group</taxon>
        <taxon>Methanomicrobia</taxon>
        <taxon>Methanocellales</taxon>
        <taxon>Methanocellaceae</taxon>
        <taxon>Methanocella</taxon>
    </lineage>
</organism>
<dbReference type="EMBL" id="AP011532">
    <property type="protein sequence ID" value="BAI60529.1"/>
    <property type="molecule type" value="Genomic_DNA"/>
</dbReference>
<proteinExistence type="predicted"/>
<protein>
    <recommendedName>
        <fullName evidence="3">4-vinyl reductase 4VR domain-containing protein</fullName>
    </recommendedName>
</protein>
<gene>
    <name evidence="1" type="ordered locus">MCP_0457</name>
</gene>
<dbReference type="KEGG" id="mpd:MCP_0457"/>
<sequence length="172" mass="18980">MDKYVNFAKTWKSVGVTNRLRWQQNNSLGRFNKYLLIRFIDRYGEKALEVISETGLAVGYDDGKKIVDNLNLDSNSLRALLIPMEAISLLAGVDSDILVESSYGPGTICLKVGDCIYATLFDGMNVGADFKTNACVSYSTGLTHAVSERSKVKVVKRRCAGDKYCEFVVSLG</sequence>
<reference evidence="2" key="3">
    <citation type="journal article" date="2011" name="PLoS ONE">
        <title>Genome sequence of a mesophilic hydrogenotrophic methanogen Methanocella paludicola, the first cultivated representative of the order Methanocellales.</title>
        <authorList>
            <person name="Sakai S."/>
            <person name="Takaki Y."/>
            <person name="Shimamura S."/>
            <person name="Sekine M."/>
            <person name="Tajima T."/>
            <person name="Kosugi H."/>
            <person name="Ichikawa N."/>
            <person name="Tasumi E."/>
            <person name="Hiraki A.T."/>
            <person name="Shimizu A."/>
            <person name="Kato Y."/>
            <person name="Nishiko R."/>
            <person name="Mori K."/>
            <person name="Fujita N."/>
            <person name="Imachi H."/>
            <person name="Takai K."/>
        </authorList>
    </citation>
    <scope>NUCLEOTIDE SEQUENCE [LARGE SCALE GENOMIC DNA]</scope>
    <source>
        <strain evidence="2">DSM 17711 / JCM 13418 / NBRC 101707 / SANAE</strain>
    </source>
</reference>
<dbReference type="InParanoid" id="D1YVQ7"/>
<name>D1YVQ7_METPS</name>
<evidence type="ECO:0000313" key="2">
    <source>
        <dbReference type="Proteomes" id="UP000001882"/>
    </source>
</evidence>
<dbReference type="STRING" id="304371.MCP_0457"/>
<dbReference type="RefSeq" id="WP_012899209.1">
    <property type="nucleotide sequence ID" value="NC_013665.1"/>
</dbReference>
<dbReference type="eggNOG" id="arCOG08232">
    <property type="taxonomic scope" value="Archaea"/>
</dbReference>
<dbReference type="GeneID" id="8680548"/>
<accession>D1YVQ7</accession>